<dbReference type="PANTHER" id="PTHR47982:SF32">
    <property type="entry name" value="NON-SPECIFIC SERINE_THREONINE PROTEIN KINASE"/>
    <property type="match status" value="1"/>
</dbReference>
<evidence type="ECO:0000256" key="4">
    <source>
        <dbReference type="ARBA" id="ARBA00022527"/>
    </source>
</evidence>
<feature type="compositionally biased region" description="Gly residues" evidence="15">
    <location>
        <begin position="652"/>
        <end position="666"/>
    </location>
</feature>
<evidence type="ECO:0000259" key="17">
    <source>
        <dbReference type="PROSITE" id="PS50011"/>
    </source>
</evidence>
<evidence type="ECO:0000256" key="8">
    <source>
        <dbReference type="ARBA" id="ARBA00022777"/>
    </source>
</evidence>
<dbReference type="FunFam" id="3.30.200.20:FF:000212">
    <property type="entry name" value="Proline-rich receptor-like protein kinase PERK8"/>
    <property type="match status" value="1"/>
</dbReference>
<keyword evidence="7 14" id="KW-0547">Nucleotide-binding</keyword>
<evidence type="ECO:0000256" key="5">
    <source>
        <dbReference type="ARBA" id="ARBA00022679"/>
    </source>
</evidence>
<name>A0AAW1I221_SAPOF</name>
<sequence>MASSPDSQPETPPSPEISVPSLVPPVEAPPLPILLSPPPSADSSPPPTPSDPPPIPTSPPPVTPETPPPAPPVSPPPSPVEPPPTPVAVASPPPESSPPPPVTTSPTQSPPTDNGAAPPPRMSRPPSPPFLPDSPPLRAPPPSTPTFFSPPPLDPSSPPAPPDSTTSPPAPPTNTTASKLSPPTVPSKSTNPTSPGSSAAVSSTPGPPDASDSSDQAVRTGVAIGVAAAVILIAFMLVVLCVKRRKNKKHNRYNSVYVLPSPQNSSQISGPSFMKTNSTTNIGGGGGGGEYMGSDTSGLGSSKSWFSYEELTTATNGFASQNILGAGGFGCVYKGLLQDGREIAVKKLKDNSGQGDREFKAEVEIISRVHHRYLVSLVGYCITDYQRLLVYEFVANGTLHYHLHSSSKPPMEWVHRVKVACGSARGIAYLHEDCHPKIIHRDIKSANILVENNFEAKVADFGLAKLAEELELNTHISTRVMGTFGYMAPEYASSGKLTEKSDVFSFGVVLLEIITGRKPVDESRPLGDESLVEWARPLMTEALEHENFDELADPRMQGNYDRGEMFRLIEAAAACVRHSAGKRPKMSQVVRAMDTMSELTDLSNGMKPGQSGIYDSREQSAQIRMFQRMAFGSQEFSSEAHTNSQASWTNGGRSGQVGGGRSGQVL</sequence>
<evidence type="ECO:0000256" key="7">
    <source>
        <dbReference type="ARBA" id="ARBA00022741"/>
    </source>
</evidence>
<dbReference type="EC" id="2.7.11.1" evidence="2"/>
<feature type="transmembrane region" description="Helical" evidence="16">
    <location>
        <begin position="221"/>
        <end position="242"/>
    </location>
</feature>
<evidence type="ECO:0000256" key="14">
    <source>
        <dbReference type="PROSITE-ProRule" id="PRU10141"/>
    </source>
</evidence>
<evidence type="ECO:0000256" key="1">
    <source>
        <dbReference type="ARBA" id="ARBA00004162"/>
    </source>
</evidence>
<organism evidence="18 19">
    <name type="scientific">Saponaria officinalis</name>
    <name type="common">Common soapwort</name>
    <name type="synonym">Lychnis saponaria</name>
    <dbReference type="NCBI Taxonomy" id="3572"/>
    <lineage>
        <taxon>Eukaryota</taxon>
        <taxon>Viridiplantae</taxon>
        <taxon>Streptophyta</taxon>
        <taxon>Embryophyta</taxon>
        <taxon>Tracheophyta</taxon>
        <taxon>Spermatophyta</taxon>
        <taxon>Magnoliopsida</taxon>
        <taxon>eudicotyledons</taxon>
        <taxon>Gunneridae</taxon>
        <taxon>Pentapetalae</taxon>
        <taxon>Caryophyllales</taxon>
        <taxon>Caryophyllaceae</taxon>
        <taxon>Caryophylleae</taxon>
        <taxon>Saponaria</taxon>
    </lineage>
</organism>
<dbReference type="Proteomes" id="UP001443914">
    <property type="component" value="Unassembled WGS sequence"/>
</dbReference>
<feature type="compositionally biased region" description="Pro residues" evidence="15">
    <location>
        <begin position="22"/>
        <end position="103"/>
    </location>
</feature>
<keyword evidence="10 16" id="KW-1133">Transmembrane helix</keyword>
<keyword evidence="19" id="KW-1185">Reference proteome</keyword>
<feature type="compositionally biased region" description="Pro residues" evidence="15">
    <location>
        <begin position="117"/>
        <end position="172"/>
    </location>
</feature>
<accession>A0AAW1I221</accession>
<keyword evidence="6 16" id="KW-0812">Transmembrane</keyword>
<feature type="compositionally biased region" description="Polar residues" evidence="15">
    <location>
        <begin position="186"/>
        <end position="204"/>
    </location>
</feature>
<evidence type="ECO:0000256" key="11">
    <source>
        <dbReference type="ARBA" id="ARBA00023136"/>
    </source>
</evidence>
<feature type="compositionally biased region" description="Low complexity" evidence="15">
    <location>
        <begin position="104"/>
        <end position="113"/>
    </location>
</feature>
<keyword evidence="4" id="KW-0723">Serine/threonine-protein kinase</keyword>
<dbReference type="SMART" id="SM00220">
    <property type="entry name" value="S_TKc"/>
    <property type="match status" value="1"/>
</dbReference>
<dbReference type="InterPro" id="IPR011009">
    <property type="entry name" value="Kinase-like_dom_sf"/>
</dbReference>
<evidence type="ECO:0000313" key="18">
    <source>
        <dbReference type="EMBL" id="KAK9683259.1"/>
    </source>
</evidence>
<keyword evidence="3" id="KW-1003">Cell membrane</keyword>
<comment type="subcellular location">
    <subcellularLocation>
        <location evidence="1">Cell membrane</location>
        <topology evidence="1">Single-pass membrane protein</topology>
    </subcellularLocation>
</comment>
<keyword evidence="8" id="KW-0418">Kinase</keyword>
<evidence type="ECO:0000256" key="10">
    <source>
        <dbReference type="ARBA" id="ARBA00022989"/>
    </source>
</evidence>
<dbReference type="CDD" id="cd14066">
    <property type="entry name" value="STKc_IRAK"/>
    <property type="match status" value="1"/>
</dbReference>
<dbReference type="Gene3D" id="3.30.200.20">
    <property type="entry name" value="Phosphorylase Kinase, domain 1"/>
    <property type="match status" value="1"/>
</dbReference>
<comment type="caution">
    <text evidence="18">The sequence shown here is derived from an EMBL/GenBank/DDBJ whole genome shotgun (WGS) entry which is preliminary data.</text>
</comment>
<comment type="catalytic activity">
    <reaction evidence="13">
        <text>L-seryl-[protein] + ATP = O-phospho-L-seryl-[protein] + ADP + H(+)</text>
        <dbReference type="Rhea" id="RHEA:17989"/>
        <dbReference type="Rhea" id="RHEA-COMP:9863"/>
        <dbReference type="Rhea" id="RHEA-COMP:11604"/>
        <dbReference type="ChEBI" id="CHEBI:15378"/>
        <dbReference type="ChEBI" id="CHEBI:29999"/>
        <dbReference type="ChEBI" id="CHEBI:30616"/>
        <dbReference type="ChEBI" id="CHEBI:83421"/>
        <dbReference type="ChEBI" id="CHEBI:456216"/>
        <dbReference type="EC" id="2.7.11.1"/>
    </reaction>
</comment>
<dbReference type="InterPro" id="IPR047117">
    <property type="entry name" value="PERK1-13-like"/>
</dbReference>
<evidence type="ECO:0000256" key="6">
    <source>
        <dbReference type="ARBA" id="ARBA00022692"/>
    </source>
</evidence>
<evidence type="ECO:0000256" key="9">
    <source>
        <dbReference type="ARBA" id="ARBA00022840"/>
    </source>
</evidence>
<proteinExistence type="predicted"/>
<dbReference type="SUPFAM" id="SSF56112">
    <property type="entry name" value="Protein kinase-like (PK-like)"/>
    <property type="match status" value="1"/>
</dbReference>
<dbReference type="GO" id="GO:0005886">
    <property type="term" value="C:plasma membrane"/>
    <property type="evidence" value="ECO:0007669"/>
    <property type="project" value="UniProtKB-SubCell"/>
</dbReference>
<evidence type="ECO:0000256" key="13">
    <source>
        <dbReference type="ARBA" id="ARBA00048679"/>
    </source>
</evidence>
<feature type="binding site" evidence="14">
    <location>
        <position position="347"/>
    </location>
    <ligand>
        <name>ATP</name>
        <dbReference type="ChEBI" id="CHEBI:30616"/>
    </ligand>
</feature>
<dbReference type="PROSITE" id="PS00108">
    <property type="entry name" value="PROTEIN_KINASE_ST"/>
    <property type="match status" value="1"/>
</dbReference>
<protein>
    <recommendedName>
        <fullName evidence="2">non-specific serine/threonine protein kinase</fullName>
        <ecNumber evidence="2">2.7.11.1</ecNumber>
    </recommendedName>
</protein>
<feature type="compositionally biased region" description="Polar residues" evidence="15">
    <location>
        <begin position="634"/>
        <end position="650"/>
    </location>
</feature>
<dbReference type="InterPro" id="IPR008271">
    <property type="entry name" value="Ser/Thr_kinase_AS"/>
</dbReference>
<dbReference type="Pfam" id="PF07714">
    <property type="entry name" value="PK_Tyr_Ser-Thr"/>
    <property type="match status" value="1"/>
</dbReference>
<evidence type="ECO:0000313" key="19">
    <source>
        <dbReference type="Proteomes" id="UP001443914"/>
    </source>
</evidence>
<dbReference type="PROSITE" id="PS50011">
    <property type="entry name" value="PROTEIN_KINASE_DOM"/>
    <property type="match status" value="1"/>
</dbReference>
<gene>
    <name evidence="18" type="ORF">RND81_10G127000</name>
</gene>
<dbReference type="AlphaFoldDB" id="A0AAW1I221"/>
<dbReference type="InterPro" id="IPR000719">
    <property type="entry name" value="Prot_kinase_dom"/>
</dbReference>
<dbReference type="Gene3D" id="1.10.510.10">
    <property type="entry name" value="Transferase(Phosphotransferase) domain 1"/>
    <property type="match status" value="1"/>
</dbReference>
<dbReference type="PROSITE" id="PS00107">
    <property type="entry name" value="PROTEIN_KINASE_ATP"/>
    <property type="match status" value="1"/>
</dbReference>
<comment type="catalytic activity">
    <reaction evidence="12">
        <text>L-threonyl-[protein] + ATP = O-phospho-L-threonyl-[protein] + ADP + H(+)</text>
        <dbReference type="Rhea" id="RHEA:46608"/>
        <dbReference type="Rhea" id="RHEA-COMP:11060"/>
        <dbReference type="Rhea" id="RHEA-COMP:11605"/>
        <dbReference type="ChEBI" id="CHEBI:15378"/>
        <dbReference type="ChEBI" id="CHEBI:30013"/>
        <dbReference type="ChEBI" id="CHEBI:30616"/>
        <dbReference type="ChEBI" id="CHEBI:61977"/>
        <dbReference type="ChEBI" id="CHEBI:456216"/>
        <dbReference type="EC" id="2.7.11.1"/>
    </reaction>
</comment>
<keyword evidence="5" id="KW-0808">Transferase</keyword>
<evidence type="ECO:0000256" key="15">
    <source>
        <dbReference type="SAM" id="MobiDB-lite"/>
    </source>
</evidence>
<dbReference type="GO" id="GO:0005524">
    <property type="term" value="F:ATP binding"/>
    <property type="evidence" value="ECO:0007669"/>
    <property type="project" value="UniProtKB-UniRule"/>
</dbReference>
<feature type="region of interest" description="Disordered" evidence="15">
    <location>
        <begin position="1"/>
        <end position="215"/>
    </location>
</feature>
<dbReference type="GO" id="GO:0004674">
    <property type="term" value="F:protein serine/threonine kinase activity"/>
    <property type="evidence" value="ECO:0007669"/>
    <property type="project" value="UniProtKB-KW"/>
</dbReference>
<evidence type="ECO:0000256" key="3">
    <source>
        <dbReference type="ARBA" id="ARBA00022475"/>
    </source>
</evidence>
<keyword evidence="11 16" id="KW-0472">Membrane</keyword>
<dbReference type="InterPro" id="IPR017441">
    <property type="entry name" value="Protein_kinase_ATP_BS"/>
</dbReference>
<feature type="domain" description="Protein kinase" evidence="17">
    <location>
        <begin position="318"/>
        <end position="596"/>
    </location>
</feature>
<dbReference type="InterPro" id="IPR001245">
    <property type="entry name" value="Ser-Thr/Tyr_kinase_cat_dom"/>
</dbReference>
<evidence type="ECO:0000256" key="2">
    <source>
        <dbReference type="ARBA" id="ARBA00012513"/>
    </source>
</evidence>
<reference evidence="18" key="1">
    <citation type="submission" date="2024-03" db="EMBL/GenBank/DDBJ databases">
        <title>WGS assembly of Saponaria officinalis var. Norfolk2.</title>
        <authorList>
            <person name="Jenkins J."/>
            <person name="Shu S."/>
            <person name="Grimwood J."/>
            <person name="Barry K."/>
            <person name="Goodstein D."/>
            <person name="Schmutz J."/>
            <person name="Leebens-Mack J."/>
            <person name="Osbourn A."/>
        </authorList>
    </citation>
    <scope>NUCLEOTIDE SEQUENCE [LARGE SCALE GENOMIC DNA]</scope>
    <source>
        <strain evidence="18">JIC</strain>
    </source>
</reference>
<dbReference type="EMBL" id="JBDFQZ010000010">
    <property type="protein sequence ID" value="KAK9683259.1"/>
    <property type="molecule type" value="Genomic_DNA"/>
</dbReference>
<feature type="region of interest" description="Disordered" evidence="15">
    <location>
        <begin position="634"/>
        <end position="666"/>
    </location>
</feature>
<evidence type="ECO:0000256" key="16">
    <source>
        <dbReference type="SAM" id="Phobius"/>
    </source>
</evidence>
<dbReference type="FunFam" id="1.10.510.10:FF:000173">
    <property type="entry name" value="proline-rich receptor-like protein kinase PERK8"/>
    <property type="match status" value="1"/>
</dbReference>
<dbReference type="PANTHER" id="PTHR47982">
    <property type="entry name" value="PROLINE-RICH RECEPTOR-LIKE PROTEIN KINASE PERK4"/>
    <property type="match status" value="1"/>
</dbReference>
<keyword evidence="9 14" id="KW-0067">ATP-binding</keyword>
<evidence type="ECO:0000256" key="12">
    <source>
        <dbReference type="ARBA" id="ARBA00047899"/>
    </source>
</evidence>